<dbReference type="Proteomes" id="UP000683925">
    <property type="component" value="Unassembled WGS sequence"/>
</dbReference>
<name>A0A8S1S3P4_PAROT</name>
<accession>A0A8S1S3P4</accession>
<comment type="caution">
    <text evidence="1">The sequence shown here is derived from an EMBL/GenBank/DDBJ whole genome shotgun (WGS) entry which is preliminary data.</text>
</comment>
<protein>
    <submittedName>
        <fullName evidence="1">Uncharacterized protein</fullName>
    </submittedName>
</protein>
<proteinExistence type="predicted"/>
<dbReference type="OMA" id="CEDFHIC"/>
<dbReference type="OrthoDB" id="2942533at2759"/>
<dbReference type="EMBL" id="CAJJDP010000005">
    <property type="protein sequence ID" value="CAD8134918.1"/>
    <property type="molecule type" value="Genomic_DNA"/>
</dbReference>
<evidence type="ECO:0000313" key="1">
    <source>
        <dbReference type="EMBL" id="CAD8134918.1"/>
    </source>
</evidence>
<dbReference type="AlphaFoldDB" id="A0A8S1S3P4"/>
<organism evidence="1 2">
    <name type="scientific">Paramecium octaurelia</name>
    <dbReference type="NCBI Taxonomy" id="43137"/>
    <lineage>
        <taxon>Eukaryota</taxon>
        <taxon>Sar</taxon>
        <taxon>Alveolata</taxon>
        <taxon>Ciliophora</taxon>
        <taxon>Intramacronucleata</taxon>
        <taxon>Oligohymenophorea</taxon>
        <taxon>Peniculida</taxon>
        <taxon>Parameciidae</taxon>
        <taxon>Paramecium</taxon>
    </lineage>
</organism>
<reference evidence="1" key="1">
    <citation type="submission" date="2021-01" db="EMBL/GenBank/DDBJ databases">
        <authorList>
            <consortium name="Genoscope - CEA"/>
            <person name="William W."/>
        </authorList>
    </citation>
    <scope>NUCLEOTIDE SEQUENCE</scope>
</reference>
<evidence type="ECO:0000313" key="2">
    <source>
        <dbReference type="Proteomes" id="UP000683925"/>
    </source>
</evidence>
<gene>
    <name evidence="1" type="ORF">POCTA_138.1.T0060094</name>
</gene>
<keyword evidence="2" id="KW-1185">Reference proteome</keyword>
<sequence length="293" mass="35092">MKVKIFLGEYAYIYRGNIDLREMNEYVRTLTIRPFIIKWKDQEDDLITISKKQDLVYFYQLWTQNETTLSQSFRLYVQEMPQSIQNTQIAQLQSQSQINSKMISPSQKYSCTRQYQGVTQFTFGQQMNDLPRSQESQRERHSQQIYLQSIKEIDGSSKNISNQNLDQFQFWNQQNELATKFRIQQDFTNIPSQDPSSFVNMDMKQSIKDQFIDVQMPNEEEDILDNKDEEVEEEEIIDSKNIYCDYCSDLIQPQDEKTLLYVCQLCEDFHICRFCYDQNQEQVHVHQLKEKNI</sequence>